<dbReference type="SUPFAM" id="SSF51658">
    <property type="entry name" value="Xylose isomerase-like"/>
    <property type="match status" value="1"/>
</dbReference>
<comment type="caution">
    <text evidence="3">The sequence shown here is derived from an EMBL/GenBank/DDBJ whole genome shotgun (WGS) entry which is preliminary data.</text>
</comment>
<dbReference type="InterPro" id="IPR036237">
    <property type="entry name" value="Xyl_isomerase-like_sf"/>
</dbReference>
<keyword evidence="4" id="KW-1185">Reference proteome</keyword>
<organism evidence="3 4">
    <name type="scientific">Pseudonocardia charpentierae</name>
    <dbReference type="NCBI Taxonomy" id="3075545"/>
    <lineage>
        <taxon>Bacteria</taxon>
        <taxon>Bacillati</taxon>
        <taxon>Actinomycetota</taxon>
        <taxon>Actinomycetes</taxon>
        <taxon>Pseudonocardiales</taxon>
        <taxon>Pseudonocardiaceae</taxon>
        <taxon>Pseudonocardia</taxon>
    </lineage>
</organism>
<dbReference type="RefSeq" id="WP_311557235.1">
    <property type="nucleotide sequence ID" value="NZ_JAVREJ010000011.1"/>
</dbReference>
<dbReference type="InterPro" id="IPR050312">
    <property type="entry name" value="IolE/XylAMocC-like"/>
</dbReference>
<dbReference type="EMBL" id="JAVREJ010000011">
    <property type="protein sequence ID" value="MDT0351091.1"/>
    <property type="molecule type" value="Genomic_DNA"/>
</dbReference>
<evidence type="ECO:0000313" key="3">
    <source>
        <dbReference type="EMBL" id="MDT0351091.1"/>
    </source>
</evidence>
<accession>A0ABU2NBH2</accession>
<dbReference type="InterPro" id="IPR013022">
    <property type="entry name" value="Xyl_isomerase-like_TIM-brl"/>
</dbReference>
<proteinExistence type="predicted"/>
<protein>
    <submittedName>
        <fullName evidence="3">Sugar phosphate isomerase/epimerase</fullName>
    </submittedName>
</protein>
<dbReference type="Proteomes" id="UP001183202">
    <property type="component" value="Unassembled WGS sequence"/>
</dbReference>
<dbReference type="Pfam" id="PF01261">
    <property type="entry name" value="AP_endonuc_2"/>
    <property type="match status" value="1"/>
</dbReference>
<evidence type="ECO:0000256" key="1">
    <source>
        <dbReference type="SAM" id="MobiDB-lite"/>
    </source>
</evidence>
<name>A0ABU2NBH2_9PSEU</name>
<dbReference type="GO" id="GO:0016853">
    <property type="term" value="F:isomerase activity"/>
    <property type="evidence" value="ECO:0007669"/>
    <property type="project" value="UniProtKB-KW"/>
</dbReference>
<evidence type="ECO:0000313" key="4">
    <source>
        <dbReference type="Proteomes" id="UP001183202"/>
    </source>
</evidence>
<dbReference type="Gene3D" id="3.20.20.150">
    <property type="entry name" value="Divalent-metal-dependent TIM barrel enzymes"/>
    <property type="match status" value="1"/>
</dbReference>
<gene>
    <name evidence="3" type="ORF">RM445_16290</name>
</gene>
<evidence type="ECO:0000259" key="2">
    <source>
        <dbReference type="Pfam" id="PF01261"/>
    </source>
</evidence>
<dbReference type="PANTHER" id="PTHR12110:SF21">
    <property type="entry name" value="XYLOSE ISOMERASE-LIKE TIM BARREL DOMAIN-CONTAINING PROTEIN"/>
    <property type="match status" value="1"/>
</dbReference>
<keyword evidence="3" id="KW-0413">Isomerase</keyword>
<feature type="domain" description="Xylose isomerase-like TIM barrel" evidence="2">
    <location>
        <begin position="19"/>
        <end position="306"/>
    </location>
</feature>
<sequence length="361" mass="38893">MKLGLITDSVGHLPFESVLDLAKAQGLSSVEVTTGNWSTAPHADLPTLVSSADARSEFAGKISSRGLTLSALCANGNQLHPVEGPAHDKVVRDSISVAAELGVPTVVLMSGLPGARGDSTPNWITTSWPPETLRVLDYQWNEVAIPYWTELASFARDKGVRLAIEACGSQLVHNVSTLQRLIDAAGADVVGANLDPSHLMWMGADIPTVIRALGSSIFHVHAKDIRVQRPNADRDGLLDTLPIERAGERSWNYVTLGLGHPQGATFWADFVYTLRSVGYDGTLNIEHEDTLVNSVEGVSRAATLLKQVALVEQPDWKPAAIWLDAARQIRPRARAGSDQAKTTPASPPEHSALRVRRRANP</sequence>
<reference evidence="4" key="1">
    <citation type="submission" date="2023-07" db="EMBL/GenBank/DDBJ databases">
        <title>30 novel species of actinomycetes from the DSMZ collection.</title>
        <authorList>
            <person name="Nouioui I."/>
        </authorList>
    </citation>
    <scope>NUCLEOTIDE SEQUENCE [LARGE SCALE GENOMIC DNA]</scope>
    <source>
        <strain evidence="4">DSM 45834</strain>
    </source>
</reference>
<dbReference type="PANTHER" id="PTHR12110">
    <property type="entry name" value="HYDROXYPYRUVATE ISOMERASE"/>
    <property type="match status" value="1"/>
</dbReference>
<feature type="region of interest" description="Disordered" evidence="1">
    <location>
        <begin position="332"/>
        <end position="361"/>
    </location>
</feature>